<proteinExistence type="predicted"/>
<organism evidence="1 2">
    <name type="scientific">Candidatus Pedobacter colombiensis</name>
    <dbReference type="NCBI Taxonomy" id="3121371"/>
    <lineage>
        <taxon>Bacteria</taxon>
        <taxon>Pseudomonadati</taxon>
        <taxon>Bacteroidota</taxon>
        <taxon>Sphingobacteriia</taxon>
        <taxon>Sphingobacteriales</taxon>
        <taxon>Sphingobacteriaceae</taxon>
        <taxon>Pedobacter</taxon>
    </lineage>
</organism>
<accession>A0AAJ6B7P1</accession>
<dbReference type="EMBL" id="CP119313">
    <property type="protein sequence ID" value="WEK18273.1"/>
    <property type="molecule type" value="Genomic_DNA"/>
</dbReference>
<evidence type="ECO:0000313" key="1">
    <source>
        <dbReference type="EMBL" id="WEK18273.1"/>
    </source>
</evidence>
<dbReference type="InterPro" id="IPR026341">
    <property type="entry name" value="T9SS_type_B"/>
</dbReference>
<dbReference type="Pfam" id="PF13585">
    <property type="entry name" value="CHU_C"/>
    <property type="match status" value="1"/>
</dbReference>
<dbReference type="AlphaFoldDB" id="A0AAJ6B7P1"/>
<evidence type="ECO:0000313" key="2">
    <source>
        <dbReference type="Proteomes" id="UP001214530"/>
    </source>
</evidence>
<protein>
    <submittedName>
        <fullName evidence="1">Gliding motility-associated C-terminal domain-containing protein</fullName>
    </submittedName>
</protein>
<name>A0AAJ6B7P1_9SPHI</name>
<gene>
    <name evidence="1" type="ORF">P0Y49_15890</name>
</gene>
<dbReference type="Proteomes" id="UP001214530">
    <property type="component" value="Chromosome"/>
</dbReference>
<sequence>MIFFKMEQIIKRRLELCGLILVAFICLVQTSVAQTGSGSMTVDNSVVTVSAGTTEQRFSEGTYFGPNANWQIDGTLEIYSKNIWIAPGATFRGSGKIVIYNPGSNPFYTSMASGPSNIDGNNSDFINLLIEHRNSDNILLKDINDPGFGITNPSGVLSATLNMGGTLDLAVNGADVVLNGHNLAFNSSGKITNFSKDRMVITGNSIVGHLVKEYAGADSFVFPVGIAENDYTPATLTTQSANKLFVSVQDYASADKTVKNQDQSMDRVWHIYGSSSAIALMTLQHNSITNRNLFTDGNAAISRYISGDRWDILKGTNPAPGVHTRNNIMVSTDMAANGSYFTKLAVSGASLFIPNLYTPNGDGKNDAFEIRGLELFAENDLTIVNRWGNEVYKSHNYRNNWTGEGLNEGTYYYILRVKERTEGEWQVFKGYITLIRTF</sequence>
<reference evidence="1" key="1">
    <citation type="submission" date="2023-03" db="EMBL/GenBank/DDBJ databases">
        <title>Andean soil-derived lignocellulolytic bacterial consortium as a source of novel taxa and putative plastic-active enzymes.</title>
        <authorList>
            <person name="Diaz-Garcia L."/>
            <person name="Chuvochina M."/>
            <person name="Feuerriegel G."/>
            <person name="Bunk B."/>
            <person name="Sproer C."/>
            <person name="Streit W.R."/>
            <person name="Rodriguez L.M."/>
            <person name="Overmann J."/>
            <person name="Jimenez D.J."/>
        </authorList>
    </citation>
    <scope>NUCLEOTIDE SEQUENCE</scope>
    <source>
        <strain evidence="1">MAG 3858</strain>
    </source>
</reference>
<dbReference type="NCBIfam" id="TIGR04131">
    <property type="entry name" value="Bac_Flav_CTERM"/>
    <property type="match status" value="1"/>
</dbReference>